<dbReference type="PROSITE" id="PS00211">
    <property type="entry name" value="ABC_TRANSPORTER_1"/>
    <property type="match status" value="1"/>
</dbReference>
<dbReference type="InterPro" id="IPR017871">
    <property type="entry name" value="ABC_transporter-like_CS"/>
</dbReference>
<dbReference type="SUPFAM" id="SSF50331">
    <property type="entry name" value="MOP-like"/>
    <property type="match status" value="1"/>
</dbReference>
<dbReference type="GO" id="GO:0043190">
    <property type="term" value="C:ATP-binding cassette (ABC) transporter complex"/>
    <property type="evidence" value="ECO:0007669"/>
    <property type="project" value="InterPro"/>
</dbReference>
<name>A0A0N8GF13_9HYPH</name>
<dbReference type="Proteomes" id="UP000048984">
    <property type="component" value="Unassembled WGS sequence"/>
</dbReference>
<reference evidence="7 8" key="2">
    <citation type="submission" date="2015-10" db="EMBL/GenBank/DDBJ databases">
        <title>Draft Genome Sequence of Prosthecomicrobium hirschii ATCC 27832.</title>
        <authorList>
            <person name="Daniel J."/>
            <person name="Givan S.A."/>
            <person name="Brun Y.V."/>
            <person name="Brown P.J."/>
        </authorList>
    </citation>
    <scope>NUCLEOTIDE SEQUENCE [LARGE SCALE GENOMIC DNA]</scope>
    <source>
        <strain evidence="7 8">16</strain>
    </source>
</reference>
<dbReference type="PANTHER" id="PTHR42781:SF4">
    <property type="entry name" value="SPERMIDINE_PUTRESCINE IMPORT ATP-BINDING PROTEIN POTA"/>
    <property type="match status" value="1"/>
</dbReference>
<evidence type="ECO:0000256" key="3">
    <source>
        <dbReference type="ARBA" id="ARBA00022448"/>
    </source>
</evidence>
<dbReference type="InterPro" id="IPR013611">
    <property type="entry name" value="Transp-assoc_OB_typ2"/>
</dbReference>
<evidence type="ECO:0000313" key="8">
    <source>
        <dbReference type="Proteomes" id="UP000048984"/>
    </source>
</evidence>
<keyword evidence="5 7" id="KW-0067">ATP-binding</keyword>
<comment type="caution">
    <text evidence="7">The sequence shown here is derived from an EMBL/GenBank/DDBJ whole genome shotgun (WGS) entry which is preliminary data.</text>
</comment>
<protein>
    <submittedName>
        <fullName evidence="7">Fe3+/spermidine/putrescine ABC transporter ATP-binding protein</fullName>
    </submittedName>
</protein>
<dbReference type="InterPro" id="IPR008995">
    <property type="entry name" value="Mo/tungstate-bd_C_term_dom"/>
</dbReference>
<keyword evidence="8" id="KW-1185">Reference proteome</keyword>
<gene>
    <name evidence="7" type="ORF">ABB55_13110</name>
</gene>
<keyword evidence="3" id="KW-0813">Transport</keyword>
<evidence type="ECO:0000259" key="6">
    <source>
        <dbReference type="PROSITE" id="PS50893"/>
    </source>
</evidence>
<keyword evidence="4" id="KW-0547">Nucleotide-binding</keyword>
<dbReference type="GO" id="GO:0005524">
    <property type="term" value="F:ATP binding"/>
    <property type="evidence" value="ECO:0007669"/>
    <property type="project" value="UniProtKB-KW"/>
</dbReference>
<dbReference type="EMBL" id="LJYW01000001">
    <property type="protein sequence ID" value="KPL53041.1"/>
    <property type="molecule type" value="Genomic_DNA"/>
</dbReference>
<evidence type="ECO:0000256" key="1">
    <source>
        <dbReference type="ARBA" id="ARBA00004417"/>
    </source>
</evidence>
<dbReference type="GO" id="GO:0140359">
    <property type="term" value="F:ABC-type transporter activity"/>
    <property type="evidence" value="ECO:0007669"/>
    <property type="project" value="UniProtKB-ARBA"/>
</dbReference>
<dbReference type="Pfam" id="PF00005">
    <property type="entry name" value="ABC_tran"/>
    <property type="match status" value="1"/>
</dbReference>
<dbReference type="Gene3D" id="3.40.50.300">
    <property type="entry name" value="P-loop containing nucleotide triphosphate hydrolases"/>
    <property type="match status" value="1"/>
</dbReference>
<evidence type="ECO:0000256" key="2">
    <source>
        <dbReference type="ARBA" id="ARBA00005417"/>
    </source>
</evidence>
<dbReference type="InterPro" id="IPR050093">
    <property type="entry name" value="ABC_SmlMolc_Importer"/>
</dbReference>
<dbReference type="SUPFAM" id="SSF52540">
    <property type="entry name" value="P-loop containing nucleoside triphosphate hydrolases"/>
    <property type="match status" value="1"/>
</dbReference>
<proteinExistence type="inferred from homology"/>
<organism evidence="7 8">
    <name type="scientific">Prosthecodimorpha hirschii</name>
    <dbReference type="NCBI Taxonomy" id="665126"/>
    <lineage>
        <taxon>Bacteria</taxon>
        <taxon>Pseudomonadati</taxon>
        <taxon>Pseudomonadota</taxon>
        <taxon>Alphaproteobacteria</taxon>
        <taxon>Hyphomicrobiales</taxon>
        <taxon>Ancalomicrobiaceae</taxon>
        <taxon>Prosthecodimorpha</taxon>
    </lineage>
</organism>
<dbReference type="InterPro" id="IPR003439">
    <property type="entry name" value="ABC_transporter-like_ATP-bd"/>
</dbReference>
<comment type="subcellular location">
    <subcellularLocation>
        <location evidence="1">Cell inner membrane</location>
        <topology evidence="1">Peripheral membrane protein</topology>
    </subcellularLocation>
</comment>
<dbReference type="GO" id="GO:0016887">
    <property type="term" value="F:ATP hydrolysis activity"/>
    <property type="evidence" value="ECO:0007669"/>
    <property type="project" value="InterPro"/>
</dbReference>
<comment type="similarity">
    <text evidence="2">Belongs to the ABC transporter superfamily.</text>
</comment>
<dbReference type="InterPro" id="IPR027417">
    <property type="entry name" value="P-loop_NTPase"/>
</dbReference>
<dbReference type="PROSITE" id="PS50893">
    <property type="entry name" value="ABC_TRANSPORTER_2"/>
    <property type="match status" value="1"/>
</dbReference>
<evidence type="ECO:0000313" key="7">
    <source>
        <dbReference type="EMBL" id="KPL53041.1"/>
    </source>
</evidence>
<dbReference type="Pfam" id="PF08402">
    <property type="entry name" value="TOBE_2"/>
    <property type="match status" value="1"/>
</dbReference>
<dbReference type="AlphaFoldDB" id="A0A0N8GF13"/>
<dbReference type="InterPro" id="IPR003593">
    <property type="entry name" value="AAA+_ATPase"/>
</dbReference>
<dbReference type="RefSeq" id="WP_054359204.1">
    <property type="nucleotide sequence ID" value="NZ_LJYW01000001.1"/>
</dbReference>
<evidence type="ECO:0000256" key="5">
    <source>
        <dbReference type="ARBA" id="ARBA00022840"/>
    </source>
</evidence>
<dbReference type="FunFam" id="3.40.50.300:FF:000042">
    <property type="entry name" value="Maltose/maltodextrin ABC transporter, ATP-binding protein"/>
    <property type="match status" value="1"/>
</dbReference>
<dbReference type="SMART" id="SM00382">
    <property type="entry name" value="AAA"/>
    <property type="match status" value="1"/>
</dbReference>
<sequence>MPQQGTAVAIEGLEVGYGRTPVLDGIDLAIEPGSFVALLGASGCGKTTLLRSIAGFIEPRAGRILIGGRDVTGTGPERRGTAMMFQSYALWPHMSVARNIGYGLKLRGWPRADIARRVDEILALVEMSGFGGRSVTTLSGGQRQRVALGRALAVHPPVLLLDEPLSNLDAKIRLTMRHEIRALQRRIGFTAIHVTHDQEEAMVMADRLVILEAGRIVQDGRPEDVYRRPNSPTVASFLGADNVIEAEARRDGTDLVLILAGGIRARIAGTPSVEGPCLLHFRANAVTLAAREGRGDCLAIPGRIEQSSYPGGRYRYQVGTPVGRFFVDDAYRLDDGATVTIAIPAPSLHVFARPLPGVPATRAA</sequence>
<feature type="domain" description="ABC transporter" evidence="6">
    <location>
        <begin position="8"/>
        <end position="238"/>
    </location>
</feature>
<dbReference type="PANTHER" id="PTHR42781">
    <property type="entry name" value="SPERMIDINE/PUTRESCINE IMPORT ATP-BINDING PROTEIN POTA"/>
    <property type="match status" value="1"/>
</dbReference>
<reference evidence="7 8" key="1">
    <citation type="submission" date="2015-09" db="EMBL/GenBank/DDBJ databases">
        <authorList>
            <consortium name="Swine Surveillance"/>
        </authorList>
    </citation>
    <scope>NUCLEOTIDE SEQUENCE [LARGE SCALE GENOMIC DNA]</scope>
    <source>
        <strain evidence="7 8">16</strain>
    </source>
</reference>
<evidence type="ECO:0000256" key="4">
    <source>
        <dbReference type="ARBA" id="ARBA00022741"/>
    </source>
</evidence>
<dbReference type="STRING" id="665126.ABB55_13110"/>
<accession>A0A0N8GF13</accession>